<dbReference type="GO" id="GO:0005975">
    <property type="term" value="P:carbohydrate metabolic process"/>
    <property type="evidence" value="ECO:0007669"/>
    <property type="project" value="InterPro"/>
</dbReference>
<reference evidence="4" key="1">
    <citation type="journal article" date="2014" name="Int. J. Syst. Evol. Microbiol.">
        <title>Complete genome sequence of Corynebacterium casei LMG S-19264T (=DSM 44701T), isolated from a smear-ripened cheese.</title>
        <authorList>
            <consortium name="US DOE Joint Genome Institute (JGI-PGF)"/>
            <person name="Walter F."/>
            <person name="Albersmeier A."/>
            <person name="Kalinowski J."/>
            <person name="Ruckert C."/>
        </authorList>
    </citation>
    <scope>NUCLEOTIDE SEQUENCE</scope>
    <source>
        <strain evidence="4">CGMCC 1.12195</strain>
    </source>
</reference>
<evidence type="ECO:0000313" key="4">
    <source>
        <dbReference type="EMBL" id="GGG76859.1"/>
    </source>
</evidence>
<keyword evidence="2" id="KW-0732">Signal</keyword>
<dbReference type="InterPro" id="IPR000757">
    <property type="entry name" value="Beta-glucanase-like"/>
</dbReference>
<evidence type="ECO:0000256" key="1">
    <source>
        <dbReference type="ARBA" id="ARBA00006865"/>
    </source>
</evidence>
<dbReference type="RefSeq" id="WP_188504433.1">
    <property type="nucleotide sequence ID" value="NZ_BMER01000001.1"/>
</dbReference>
<dbReference type="PANTHER" id="PTHR10963">
    <property type="entry name" value="GLYCOSYL HYDROLASE-RELATED"/>
    <property type="match status" value="1"/>
</dbReference>
<dbReference type="Gene3D" id="2.60.120.200">
    <property type="match status" value="1"/>
</dbReference>
<proteinExistence type="inferred from homology"/>
<dbReference type="EMBL" id="BMER01000001">
    <property type="protein sequence ID" value="GGG76859.1"/>
    <property type="molecule type" value="Genomic_DNA"/>
</dbReference>
<evidence type="ECO:0000256" key="2">
    <source>
        <dbReference type="SAM" id="SignalP"/>
    </source>
</evidence>
<dbReference type="Proteomes" id="UP000660862">
    <property type="component" value="Unassembled WGS sequence"/>
</dbReference>
<dbReference type="PROSITE" id="PS51762">
    <property type="entry name" value="GH16_2"/>
    <property type="match status" value="1"/>
</dbReference>
<gene>
    <name evidence="4" type="ORF">GCM10007415_05870</name>
</gene>
<dbReference type="AlphaFoldDB" id="A0A917M4J1"/>
<dbReference type="InterPro" id="IPR050546">
    <property type="entry name" value="Glycosyl_Hydrlase_16"/>
</dbReference>
<dbReference type="PANTHER" id="PTHR10963:SF55">
    <property type="entry name" value="GLYCOSIDE HYDROLASE FAMILY 16 PROTEIN"/>
    <property type="match status" value="1"/>
</dbReference>
<feature type="chain" id="PRO_5037341354" description="GH16 domain-containing protein" evidence="2">
    <location>
        <begin position="21"/>
        <end position="285"/>
    </location>
</feature>
<name>A0A917M4J1_9SPHI</name>
<dbReference type="Pfam" id="PF00722">
    <property type="entry name" value="Glyco_hydro_16"/>
    <property type="match status" value="1"/>
</dbReference>
<feature type="domain" description="GH16" evidence="3">
    <location>
        <begin position="23"/>
        <end position="285"/>
    </location>
</feature>
<accession>A0A917M4J1</accession>
<sequence>MNNYRMTNLFLMLLLLLACGKESRTPNIPDPEPPQPKEYTFTSVPTWADEFDYEGLPDDDRWGYDVDPQNNGWGNNELQYYTEKRLENARVANGVLTITAIKEEHGGLGYTSARLVSRGKADFLYGRFEVRAKVPPGRGTWPAVWMLPTDWAYGGWPASGEIDILEHVGHDQDVVHISVHTEAYNHVAGTQKTATKKIQNATTDFHRYRVDWTPDYIRGYVDDVQLFSFSNEGTGFKAWPFDKKFHWLINIAVGGNWGGQQGVDEEAFPASMEVDYVRVYGLIEN</sequence>
<feature type="signal peptide" evidence="2">
    <location>
        <begin position="1"/>
        <end position="20"/>
    </location>
</feature>
<evidence type="ECO:0000259" key="3">
    <source>
        <dbReference type="PROSITE" id="PS51762"/>
    </source>
</evidence>
<dbReference type="PROSITE" id="PS51257">
    <property type="entry name" value="PROKAR_LIPOPROTEIN"/>
    <property type="match status" value="1"/>
</dbReference>
<keyword evidence="5" id="KW-1185">Reference proteome</keyword>
<protein>
    <recommendedName>
        <fullName evidence="3">GH16 domain-containing protein</fullName>
    </recommendedName>
</protein>
<reference evidence="4" key="2">
    <citation type="submission" date="2020-09" db="EMBL/GenBank/DDBJ databases">
        <authorList>
            <person name="Sun Q."/>
            <person name="Zhou Y."/>
        </authorList>
    </citation>
    <scope>NUCLEOTIDE SEQUENCE</scope>
    <source>
        <strain evidence="4">CGMCC 1.12195</strain>
    </source>
</reference>
<dbReference type="InterPro" id="IPR013320">
    <property type="entry name" value="ConA-like_dom_sf"/>
</dbReference>
<organism evidence="4 5">
    <name type="scientific">Parapedobacter pyrenivorans</name>
    <dbReference type="NCBI Taxonomy" id="1305674"/>
    <lineage>
        <taxon>Bacteria</taxon>
        <taxon>Pseudomonadati</taxon>
        <taxon>Bacteroidota</taxon>
        <taxon>Sphingobacteriia</taxon>
        <taxon>Sphingobacteriales</taxon>
        <taxon>Sphingobacteriaceae</taxon>
        <taxon>Parapedobacter</taxon>
    </lineage>
</organism>
<dbReference type="CDD" id="cd08023">
    <property type="entry name" value="GH16_laminarinase_like"/>
    <property type="match status" value="1"/>
</dbReference>
<evidence type="ECO:0000313" key="5">
    <source>
        <dbReference type="Proteomes" id="UP000660862"/>
    </source>
</evidence>
<comment type="caution">
    <text evidence="4">The sequence shown here is derived from an EMBL/GenBank/DDBJ whole genome shotgun (WGS) entry which is preliminary data.</text>
</comment>
<comment type="similarity">
    <text evidence="1">Belongs to the glycosyl hydrolase 16 family.</text>
</comment>
<dbReference type="SUPFAM" id="SSF49899">
    <property type="entry name" value="Concanavalin A-like lectins/glucanases"/>
    <property type="match status" value="1"/>
</dbReference>
<dbReference type="GO" id="GO:0004553">
    <property type="term" value="F:hydrolase activity, hydrolyzing O-glycosyl compounds"/>
    <property type="evidence" value="ECO:0007669"/>
    <property type="project" value="InterPro"/>
</dbReference>